<evidence type="ECO:0000313" key="1">
    <source>
        <dbReference type="EMBL" id="ABD11083.1"/>
    </source>
</evidence>
<dbReference type="EMBL" id="CP000249">
    <property type="protein sequence ID" value="ABD11083.1"/>
    <property type="molecule type" value="Genomic_DNA"/>
</dbReference>
<gene>
    <name evidence="1" type="ordered locus">Francci3_1707</name>
</gene>
<dbReference type="AlphaFoldDB" id="Q2JCA9"/>
<sequence>MSDRRIDINVNITLTVSVAEPDDAESYSFDDLGEEAKERAIRDITERLLGPWWDQHDNDRLQETIVYTLAQELKTPGWAVYGCGDFPGISGVEFTSWSIGSYDDQVTLNGRLTRENAPALPWTEHISAVQLGEPGLGQIYVWESQAHDTGVGGDGIAAIETAVRDAIAAALKAGQEEYEYIGSREAVTELLAASDYEFYEDGSFYG</sequence>
<name>Q2JCA9_FRACC</name>
<dbReference type="RefSeq" id="WP_011436145.1">
    <property type="nucleotide sequence ID" value="NC_007777.1"/>
</dbReference>
<dbReference type="STRING" id="106370.Francci3_1707"/>
<dbReference type="HOGENOM" id="CLU_1330316_0_0_11"/>
<proteinExistence type="predicted"/>
<accession>Q2JCA9</accession>
<dbReference type="Proteomes" id="UP000001937">
    <property type="component" value="Chromosome"/>
</dbReference>
<reference evidence="1 2" key="1">
    <citation type="journal article" date="2007" name="Genome Res.">
        <title>Genome characteristics of facultatively symbiotic Frankia sp. strains reflect host range and host plant biogeography.</title>
        <authorList>
            <person name="Normand P."/>
            <person name="Lapierre P."/>
            <person name="Tisa L.S."/>
            <person name="Gogarten J.P."/>
            <person name="Alloisio N."/>
            <person name="Bagnarol E."/>
            <person name="Bassi C.A."/>
            <person name="Berry A.M."/>
            <person name="Bickhart D.M."/>
            <person name="Choisne N."/>
            <person name="Couloux A."/>
            <person name="Cournoyer B."/>
            <person name="Cruveiller S."/>
            <person name="Daubin V."/>
            <person name="Demange N."/>
            <person name="Francino M.P."/>
            <person name="Goltsman E."/>
            <person name="Huang Y."/>
            <person name="Kopp O.R."/>
            <person name="Labarre L."/>
            <person name="Lapidus A."/>
            <person name="Lavire C."/>
            <person name="Marechal J."/>
            <person name="Martinez M."/>
            <person name="Mastronunzio J.E."/>
            <person name="Mullin B.C."/>
            <person name="Niemann J."/>
            <person name="Pujic P."/>
            <person name="Rawnsley T."/>
            <person name="Rouy Z."/>
            <person name="Schenowitz C."/>
            <person name="Sellstedt A."/>
            <person name="Tavares F."/>
            <person name="Tomkins J.P."/>
            <person name="Vallenet D."/>
            <person name="Valverde C."/>
            <person name="Wall L.G."/>
            <person name="Wang Y."/>
            <person name="Medigue C."/>
            <person name="Benson D.R."/>
        </authorList>
    </citation>
    <scope>NUCLEOTIDE SEQUENCE [LARGE SCALE GENOMIC DNA]</scope>
    <source>
        <strain evidence="2">DSM 45818 / CECT 9043 / CcI3</strain>
    </source>
</reference>
<keyword evidence="2" id="KW-1185">Reference proteome</keyword>
<organism evidence="1 2">
    <name type="scientific">Frankia casuarinae (strain DSM 45818 / CECT 9043 / HFP020203 / CcI3)</name>
    <dbReference type="NCBI Taxonomy" id="106370"/>
    <lineage>
        <taxon>Bacteria</taxon>
        <taxon>Bacillati</taxon>
        <taxon>Actinomycetota</taxon>
        <taxon>Actinomycetes</taxon>
        <taxon>Frankiales</taxon>
        <taxon>Frankiaceae</taxon>
        <taxon>Frankia</taxon>
    </lineage>
</organism>
<protein>
    <submittedName>
        <fullName evidence="1">Uncharacterized protein</fullName>
    </submittedName>
</protein>
<evidence type="ECO:0000313" key="2">
    <source>
        <dbReference type="Proteomes" id="UP000001937"/>
    </source>
</evidence>
<dbReference type="KEGG" id="fra:Francci3_1707"/>